<sequence length="139" mass="15124">MKKILKLSLVCAVLLTGMSTYAIDGNDNGKNDFNLHVLKANGKMITFAMNQTKKANLTIYDKDGTVLYSESASGKDGILRTFSLEEFPAGTYFLEVEDNAKKARHEITITDETSVLSTKAVSSVYKAGFSANNTSVAVR</sequence>
<feature type="chain" id="PRO_5021229376" evidence="2">
    <location>
        <begin position="23"/>
        <end position="139"/>
    </location>
</feature>
<accession>A0A502EVI9</accession>
<comment type="caution">
    <text evidence="3">The sequence shown here is derived from an EMBL/GenBank/DDBJ whole genome shotgun (WGS) entry which is preliminary data.</text>
</comment>
<evidence type="ECO:0000313" key="4">
    <source>
        <dbReference type="Proteomes" id="UP000319700"/>
    </source>
</evidence>
<gene>
    <name evidence="3" type="ORF">EAH81_09760</name>
</gene>
<dbReference type="OrthoDB" id="1371166at2"/>
<keyword evidence="1 2" id="KW-0732">Signal</keyword>
<feature type="signal peptide" evidence="2">
    <location>
        <begin position="1"/>
        <end position="22"/>
    </location>
</feature>
<dbReference type="InterPro" id="IPR026444">
    <property type="entry name" value="Secre_tail"/>
</dbReference>
<evidence type="ECO:0000256" key="1">
    <source>
        <dbReference type="ARBA" id="ARBA00022729"/>
    </source>
</evidence>
<dbReference type="EMBL" id="RCZH01000005">
    <property type="protein sequence ID" value="TPG41753.1"/>
    <property type="molecule type" value="Genomic_DNA"/>
</dbReference>
<name>A0A502EVI9_9FLAO</name>
<organism evidence="3 4">
    <name type="scientific">Flavobacterium pectinovorum</name>
    <dbReference type="NCBI Taxonomy" id="29533"/>
    <lineage>
        <taxon>Bacteria</taxon>
        <taxon>Pseudomonadati</taxon>
        <taxon>Bacteroidota</taxon>
        <taxon>Flavobacteriia</taxon>
        <taxon>Flavobacteriales</taxon>
        <taxon>Flavobacteriaceae</taxon>
        <taxon>Flavobacterium</taxon>
    </lineage>
</organism>
<dbReference type="NCBIfam" id="TIGR04183">
    <property type="entry name" value="Por_Secre_tail"/>
    <property type="match status" value="1"/>
</dbReference>
<dbReference type="RefSeq" id="WP_140506317.1">
    <property type="nucleotide sequence ID" value="NZ_RCZH01000005.1"/>
</dbReference>
<evidence type="ECO:0000313" key="3">
    <source>
        <dbReference type="EMBL" id="TPG41753.1"/>
    </source>
</evidence>
<reference evidence="3 4" key="1">
    <citation type="journal article" date="2019" name="Environ. Microbiol.">
        <title>Species interactions and distinct microbial communities in high Arctic permafrost affected cryosols are associated with the CH4 and CO2 gas fluxes.</title>
        <authorList>
            <person name="Altshuler I."/>
            <person name="Hamel J."/>
            <person name="Turney S."/>
            <person name="Magnuson E."/>
            <person name="Levesque R."/>
            <person name="Greer C."/>
            <person name="Whyte L.G."/>
        </authorList>
    </citation>
    <scope>NUCLEOTIDE SEQUENCE [LARGE SCALE GENOMIC DNA]</scope>
    <source>
        <strain evidence="3 4">42</strain>
    </source>
</reference>
<keyword evidence="4" id="KW-1185">Reference proteome</keyword>
<evidence type="ECO:0000256" key="2">
    <source>
        <dbReference type="SAM" id="SignalP"/>
    </source>
</evidence>
<dbReference type="Gene3D" id="2.60.120.380">
    <property type="match status" value="1"/>
</dbReference>
<dbReference type="Proteomes" id="UP000319700">
    <property type="component" value="Unassembled WGS sequence"/>
</dbReference>
<protein>
    <submittedName>
        <fullName evidence="3">T9SS C-terminal target domain-containing protein</fullName>
    </submittedName>
</protein>
<dbReference type="AlphaFoldDB" id="A0A502EVI9"/>
<proteinExistence type="predicted"/>